<dbReference type="Proteomes" id="UP000277811">
    <property type="component" value="Unassembled WGS sequence"/>
</dbReference>
<gene>
    <name evidence="1" type="ORF">LUCI_0798</name>
</gene>
<name>A0A498R8X2_9FIRM</name>
<sequence length="150" mass="17844">MDCIREAENYLRYYRELKQSIEHSNYMIERLVMKTAPADASAIRLEPTGIHAARPNNTLNQIYQLQKWQEMKDRTLEEIEKVDRVLDSICQDHGCERYKDILVMWYVEKLDREDIASKLGYSRRSIFYLKDKAIRKFTVSLFGFEALQAI</sequence>
<organism evidence="1 2">
    <name type="scientific">Lucifera butyrica</name>
    <dbReference type="NCBI Taxonomy" id="1351585"/>
    <lineage>
        <taxon>Bacteria</taxon>
        <taxon>Bacillati</taxon>
        <taxon>Bacillota</taxon>
        <taxon>Negativicutes</taxon>
        <taxon>Veillonellales</taxon>
        <taxon>Veillonellaceae</taxon>
        <taxon>Lucifera</taxon>
    </lineage>
</organism>
<evidence type="ECO:0000313" key="1">
    <source>
        <dbReference type="EMBL" id="VBB05588.1"/>
    </source>
</evidence>
<proteinExistence type="predicted"/>
<keyword evidence="2" id="KW-1185">Reference proteome</keyword>
<dbReference type="RefSeq" id="WP_122626577.1">
    <property type="nucleotide sequence ID" value="NZ_UPPP01000057.1"/>
</dbReference>
<dbReference type="EMBL" id="UPPP01000057">
    <property type="protein sequence ID" value="VBB05588.1"/>
    <property type="molecule type" value="Genomic_DNA"/>
</dbReference>
<accession>A0A498R8X2</accession>
<reference evidence="1 2" key="1">
    <citation type="submission" date="2018-06" db="EMBL/GenBank/DDBJ databases">
        <authorList>
            <person name="Strepis N."/>
        </authorList>
    </citation>
    <scope>NUCLEOTIDE SEQUENCE [LARGE SCALE GENOMIC DNA]</scope>
    <source>
        <strain evidence="1">LUCI</strain>
    </source>
</reference>
<dbReference type="AlphaFoldDB" id="A0A498R8X2"/>
<dbReference type="InterPro" id="IPR013324">
    <property type="entry name" value="RNA_pol_sigma_r3/r4-like"/>
</dbReference>
<dbReference type="OrthoDB" id="1682114at2"/>
<protein>
    <submittedName>
        <fullName evidence="1">Rna polymerase sigma factor region 3/4</fullName>
    </submittedName>
</protein>
<dbReference type="SUPFAM" id="SSF88659">
    <property type="entry name" value="Sigma3 and sigma4 domains of RNA polymerase sigma factors"/>
    <property type="match status" value="1"/>
</dbReference>
<evidence type="ECO:0000313" key="2">
    <source>
        <dbReference type="Proteomes" id="UP000277811"/>
    </source>
</evidence>